<gene>
    <name evidence="1" type="ORF">FHS68_002103</name>
</gene>
<keyword evidence="2" id="KW-1185">Reference proteome</keyword>
<protein>
    <submittedName>
        <fullName evidence="1">Uncharacterized protein</fullName>
    </submittedName>
</protein>
<evidence type="ECO:0000313" key="2">
    <source>
        <dbReference type="Proteomes" id="UP001179181"/>
    </source>
</evidence>
<organism evidence="1 2">
    <name type="scientific">Dyadobacter arcticus</name>
    <dbReference type="NCBI Taxonomy" id="1078754"/>
    <lineage>
        <taxon>Bacteria</taxon>
        <taxon>Pseudomonadati</taxon>
        <taxon>Bacteroidota</taxon>
        <taxon>Cytophagia</taxon>
        <taxon>Cytophagales</taxon>
        <taxon>Spirosomataceae</taxon>
        <taxon>Dyadobacter</taxon>
    </lineage>
</organism>
<dbReference type="Proteomes" id="UP001179181">
    <property type="component" value="Unassembled WGS sequence"/>
</dbReference>
<reference evidence="1 2" key="1">
    <citation type="submission" date="2020-03" db="EMBL/GenBank/DDBJ databases">
        <title>Genomic Encyclopedia of Type Strains, Phase IV (KMG-IV): sequencing the most valuable type-strain genomes for metagenomic binning, comparative biology and taxonomic classification.</title>
        <authorList>
            <person name="Goeker M."/>
        </authorList>
    </citation>
    <scope>NUCLEOTIDE SEQUENCE [LARGE SCALE GENOMIC DNA]</scope>
    <source>
        <strain evidence="1 2">DSM 102865</strain>
    </source>
</reference>
<proteinExistence type="predicted"/>
<accession>A0ABX0UKD3</accession>
<name>A0ABX0UKD3_9BACT</name>
<evidence type="ECO:0000313" key="1">
    <source>
        <dbReference type="EMBL" id="NIJ52933.1"/>
    </source>
</evidence>
<sequence>MSTKSAVRSMWYDKQMIIVSVIFPLLFLTQCISFRKTEKSAEDYGV</sequence>
<dbReference type="EMBL" id="JAASQJ010000002">
    <property type="protein sequence ID" value="NIJ52933.1"/>
    <property type="molecule type" value="Genomic_DNA"/>
</dbReference>
<comment type="caution">
    <text evidence="1">The sequence shown here is derived from an EMBL/GenBank/DDBJ whole genome shotgun (WGS) entry which is preliminary data.</text>
</comment>